<accession>A7S271</accession>
<dbReference type="SMART" id="SM00109">
    <property type="entry name" value="C1"/>
    <property type="match status" value="1"/>
</dbReference>
<dbReference type="SUPFAM" id="SSF48366">
    <property type="entry name" value="Ras GEF"/>
    <property type="match status" value="1"/>
</dbReference>
<dbReference type="PANTHER" id="PTHR23113:SF252">
    <property type="entry name" value="RAS GUANYL-RELEASING PROTEIN 3"/>
    <property type="match status" value="1"/>
</dbReference>
<dbReference type="PROSITE" id="PS50009">
    <property type="entry name" value="RASGEF_CAT"/>
    <property type="match status" value="1"/>
</dbReference>
<dbReference type="CDD" id="cd00051">
    <property type="entry name" value="EFh"/>
    <property type="match status" value="1"/>
</dbReference>
<dbReference type="Pfam" id="PF00130">
    <property type="entry name" value="C1_1"/>
    <property type="match status" value="1"/>
</dbReference>
<dbReference type="SMART" id="SM00054">
    <property type="entry name" value="EFh"/>
    <property type="match status" value="2"/>
</dbReference>
<dbReference type="EMBL" id="DS469567">
    <property type="protein sequence ID" value="EDO42184.1"/>
    <property type="molecule type" value="Genomic_DNA"/>
</dbReference>
<evidence type="ECO:0000256" key="2">
    <source>
        <dbReference type="ARBA" id="ARBA00022723"/>
    </source>
</evidence>
<dbReference type="Gene3D" id="1.10.840.10">
    <property type="entry name" value="Ras guanine-nucleotide exchange factors catalytic domain"/>
    <property type="match status" value="1"/>
</dbReference>
<dbReference type="Gene3D" id="1.10.238.10">
    <property type="entry name" value="EF-hand"/>
    <property type="match status" value="1"/>
</dbReference>
<dbReference type="PhylomeDB" id="A7S271"/>
<dbReference type="eggNOG" id="KOG3417">
    <property type="taxonomic scope" value="Eukaryota"/>
</dbReference>
<dbReference type="InterPro" id="IPR011992">
    <property type="entry name" value="EF-hand-dom_pair"/>
</dbReference>
<dbReference type="SUPFAM" id="SSF47473">
    <property type="entry name" value="EF-hand"/>
    <property type="match status" value="1"/>
</dbReference>
<dbReference type="SUPFAM" id="SSF57889">
    <property type="entry name" value="Cysteine-rich domain"/>
    <property type="match status" value="1"/>
</dbReference>
<dbReference type="STRING" id="45351.A7S271"/>
<dbReference type="CDD" id="cd00155">
    <property type="entry name" value="RasGEF"/>
    <property type="match status" value="1"/>
</dbReference>
<dbReference type="PROSITE" id="PS50081">
    <property type="entry name" value="ZF_DAG_PE_2"/>
    <property type="match status" value="1"/>
</dbReference>
<reference evidence="9 10" key="1">
    <citation type="journal article" date="2007" name="Science">
        <title>Sea anemone genome reveals ancestral eumetazoan gene repertoire and genomic organization.</title>
        <authorList>
            <person name="Putnam N.H."/>
            <person name="Srivastava M."/>
            <person name="Hellsten U."/>
            <person name="Dirks B."/>
            <person name="Chapman J."/>
            <person name="Salamov A."/>
            <person name="Terry A."/>
            <person name="Shapiro H."/>
            <person name="Lindquist E."/>
            <person name="Kapitonov V.V."/>
            <person name="Jurka J."/>
            <person name="Genikhovich G."/>
            <person name="Grigoriev I.V."/>
            <person name="Lucas S.M."/>
            <person name="Steele R.E."/>
            <person name="Finnerty J.R."/>
            <person name="Technau U."/>
            <person name="Martindale M.Q."/>
            <person name="Rokhsar D.S."/>
        </authorList>
    </citation>
    <scope>NUCLEOTIDE SEQUENCE [LARGE SCALE GENOMIC DNA]</scope>
    <source>
        <strain evidence="10">CH2 X CH6</strain>
    </source>
</reference>
<feature type="domain" description="Phorbol-ester/DAG-type" evidence="7">
    <location>
        <begin position="347"/>
        <end position="397"/>
    </location>
</feature>
<evidence type="ECO:0000313" key="10">
    <source>
        <dbReference type="Proteomes" id="UP000001593"/>
    </source>
</evidence>
<gene>
    <name evidence="9" type="ORF">NEMVEDRAFT_v1g101662</name>
</gene>
<name>A7S271_NEMVE</name>
<dbReference type="InterPro" id="IPR001895">
    <property type="entry name" value="RASGEF_cat_dom"/>
</dbReference>
<proteinExistence type="predicted"/>
<evidence type="ECO:0000256" key="1">
    <source>
        <dbReference type="ARBA" id="ARBA00022658"/>
    </source>
</evidence>
<dbReference type="Proteomes" id="UP000001593">
    <property type="component" value="Unassembled WGS sequence"/>
</dbReference>
<keyword evidence="1 5" id="KW-0344">Guanine-nucleotide releasing factor</keyword>
<dbReference type="SMART" id="SM00147">
    <property type="entry name" value="RasGEF"/>
    <property type="match status" value="1"/>
</dbReference>
<dbReference type="PROSITE" id="PS00018">
    <property type="entry name" value="EF_HAND_1"/>
    <property type="match status" value="2"/>
</dbReference>
<dbReference type="GO" id="GO:0005509">
    <property type="term" value="F:calcium ion binding"/>
    <property type="evidence" value="ECO:0007669"/>
    <property type="project" value="InterPro"/>
</dbReference>
<dbReference type="PROSITE" id="PS00479">
    <property type="entry name" value="ZF_DAG_PE_1"/>
    <property type="match status" value="1"/>
</dbReference>
<dbReference type="InterPro" id="IPR018247">
    <property type="entry name" value="EF_Hand_1_Ca_BS"/>
</dbReference>
<dbReference type="InterPro" id="IPR008937">
    <property type="entry name" value="Ras-like_GEF"/>
</dbReference>
<dbReference type="GO" id="GO:0007265">
    <property type="term" value="P:Ras protein signal transduction"/>
    <property type="evidence" value="ECO:0000318"/>
    <property type="project" value="GO_Central"/>
</dbReference>
<dbReference type="InterPro" id="IPR023578">
    <property type="entry name" value="Ras_GEF_dom_sf"/>
</dbReference>
<feature type="domain" description="EF-hand" evidence="8">
    <location>
        <begin position="276"/>
        <end position="311"/>
    </location>
</feature>
<dbReference type="Pfam" id="PF13202">
    <property type="entry name" value="EF-hand_5"/>
    <property type="match status" value="2"/>
</dbReference>
<dbReference type="GO" id="GO:0005085">
    <property type="term" value="F:guanyl-nucleotide exchange factor activity"/>
    <property type="evidence" value="ECO:0000318"/>
    <property type="project" value="GO_Central"/>
</dbReference>
<sequence length="422" mass="48471">KYSLAFQDQQPEEIAEQLTYLEFRMLRRIPFSDWKAYSLTSKLENTTYLERYVSMFNGLSKWIQAMVLNHTSAEDRAKCIEKFQKVAQSLKELQNFNGLLAVTGGLNNSVLSRLLQTREYVSKDCKEYMNLLTEFLSSENNYATYRKRLSCCAGFYIPILRIQLKDLIATHTALSDTVNDKLINVHKLVTLAGIISKSIVCQTTPPLVTPNMELLNMLRVSLQPRLSEDELYELSLAREPRTMNSVKRKVSNNSNVFADWASGGTAVPDRRVVERHVSAMVEAVFRVYDTNKDGTISSKEFDAIATNFPFIDPFAVIDSNCDGMITKDEMNSYFLKVNCQNLTREFSHNFQETTYFSPTYCDHCGGLLRGIIKQGCRCRDCHINCHKSCKKELVIECRNRSPTHNMGSKYHDFRKRTRLALH</sequence>
<evidence type="ECO:0000259" key="6">
    <source>
        <dbReference type="PROSITE" id="PS50009"/>
    </source>
</evidence>
<protein>
    <submittedName>
        <fullName evidence="9">Uncharacterized protein</fullName>
    </submittedName>
</protein>
<keyword evidence="2" id="KW-0479">Metal-binding</keyword>
<dbReference type="Gene3D" id="3.30.60.20">
    <property type="match status" value="1"/>
</dbReference>
<dbReference type="GO" id="GO:0005886">
    <property type="term" value="C:plasma membrane"/>
    <property type="evidence" value="ECO:0000318"/>
    <property type="project" value="GO_Central"/>
</dbReference>
<organism evidence="9 10">
    <name type="scientific">Nematostella vectensis</name>
    <name type="common">Starlet sea anemone</name>
    <dbReference type="NCBI Taxonomy" id="45351"/>
    <lineage>
        <taxon>Eukaryota</taxon>
        <taxon>Metazoa</taxon>
        <taxon>Cnidaria</taxon>
        <taxon>Anthozoa</taxon>
        <taxon>Hexacorallia</taxon>
        <taxon>Actiniaria</taxon>
        <taxon>Edwardsiidae</taxon>
        <taxon>Nematostella</taxon>
    </lineage>
</organism>
<evidence type="ECO:0000256" key="4">
    <source>
        <dbReference type="ARBA" id="ARBA00022837"/>
    </source>
</evidence>
<keyword evidence="3" id="KW-0862">Zinc</keyword>
<dbReference type="InterPro" id="IPR036964">
    <property type="entry name" value="RASGEF_cat_dom_sf"/>
</dbReference>
<evidence type="ECO:0000259" key="8">
    <source>
        <dbReference type="PROSITE" id="PS50222"/>
    </source>
</evidence>
<evidence type="ECO:0000256" key="5">
    <source>
        <dbReference type="PROSITE-ProRule" id="PRU00168"/>
    </source>
</evidence>
<dbReference type="HOGENOM" id="CLU_594791_0_0_1"/>
<dbReference type="InterPro" id="IPR046349">
    <property type="entry name" value="C1-like_sf"/>
</dbReference>
<evidence type="ECO:0000259" key="7">
    <source>
        <dbReference type="PROSITE" id="PS50081"/>
    </source>
</evidence>
<dbReference type="InterPro" id="IPR002219">
    <property type="entry name" value="PKC_DAG/PE"/>
</dbReference>
<dbReference type="CDD" id="cd20808">
    <property type="entry name" value="C1_RASGRP"/>
    <property type="match status" value="1"/>
</dbReference>
<evidence type="ECO:0000313" key="9">
    <source>
        <dbReference type="EMBL" id="EDO42184.1"/>
    </source>
</evidence>
<dbReference type="OMA" id="SAENINX"/>
<dbReference type="InParanoid" id="A7S271"/>
<feature type="non-terminal residue" evidence="9">
    <location>
        <position position="1"/>
    </location>
</feature>
<feature type="domain" description="EF-hand" evidence="8">
    <location>
        <begin position="314"/>
        <end position="340"/>
    </location>
</feature>
<dbReference type="AlphaFoldDB" id="A7S271"/>
<keyword evidence="4" id="KW-0106">Calcium</keyword>
<dbReference type="PANTHER" id="PTHR23113">
    <property type="entry name" value="GUANINE NUCLEOTIDE EXCHANGE FACTOR"/>
    <property type="match status" value="1"/>
</dbReference>
<dbReference type="InterPro" id="IPR002048">
    <property type="entry name" value="EF_hand_dom"/>
</dbReference>
<evidence type="ECO:0000256" key="3">
    <source>
        <dbReference type="ARBA" id="ARBA00022833"/>
    </source>
</evidence>
<feature type="domain" description="Ras-GEF" evidence="6">
    <location>
        <begin position="10"/>
        <end position="241"/>
    </location>
</feature>
<keyword evidence="10" id="KW-1185">Reference proteome</keyword>
<dbReference type="Pfam" id="PF00617">
    <property type="entry name" value="RasGEF"/>
    <property type="match status" value="1"/>
</dbReference>
<dbReference type="PROSITE" id="PS50222">
    <property type="entry name" value="EF_HAND_2"/>
    <property type="match status" value="2"/>
</dbReference>